<dbReference type="InterPro" id="IPR010611">
    <property type="entry name" value="3D_dom"/>
</dbReference>
<evidence type="ECO:0000256" key="2">
    <source>
        <dbReference type="ARBA" id="ARBA00012587"/>
    </source>
</evidence>
<dbReference type="PIRSF" id="PIRSF019422">
    <property type="entry name" value="MltA"/>
    <property type="match status" value="1"/>
</dbReference>
<name>A0A7Y6NJ43_9BURK</name>
<dbReference type="GO" id="GO:0071555">
    <property type="term" value="P:cell wall organization"/>
    <property type="evidence" value="ECO:0007669"/>
    <property type="project" value="UniProtKB-KW"/>
</dbReference>
<dbReference type="GO" id="GO:0009254">
    <property type="term" value="P:peptidoglycan turnover"/>
    <property type="evidence" value="ECO:0007669"/>
    <property type="project" value="InterPro"/>
</dbReference>
<dbReference type="EC" id="4.2.2.n1" evidence="2"/>
<dbReference type="EMBL" id="JABWMJ010000001">
    <property type="protein sequence ID" value="NUZ04150.1"/>
    <property type="molecule type" value="Genomic_DNA"/>
</dbReference>
<evidence type="ECO:0000313" key="8">
    <source>
        <dbReference type="EMBL" id="NUZ04150.1"/>
    </source>
</evidence>
<evidence type="ECO:0000259" key="7">
    <source>
        <dbReference type="SMART" id="SM00925"/>
    </source>
</evidence>
<comment type="caution">
    <text evidence="8">The sequence shown here is derived from an EMBL/GenBank/DDBJ whole genome shotgun (WGS) entry which is preliminary data.</text>
</comment>
<dbReference type="CDD" id="cd14668">
    <property type="entry name" value="mlta_B"/>
    <property type="match status" value="1"/>
</dbReference>
<evidence type="ECO:0000256" key="5">
    <source>
        <dbReference type="ARBA" id="ARBA00030918"/>
    </source>
</evidence>
<proteinExistence type="predicted"/>
<dbReference type="Pfam" id="PF06725">
    <property type="entry name" value="3D"/>
    <property type="match status" value="1"/>
</dbReference>
<evidence type="ECO:0000256" key="1">
    <source>
        <dbReference type="ARBA" id="ARBA00001420"/>
    </source>
</evidence>
<dbReference type="GO" id="GO:0004553">
    <property type="term" value="F:hydrolase activity, hydrolyzing O-glycosyl compounds"/>
    <property type="evidence" value="ECO:0007669"/>
    <property type="project" value="InterPro"/>
</dbReference>
<dbReference type="InterPro" id="IPR005300">
    <property type="entry name" value="MltA_B"/>
</dbReference>
<dbReference type="SMART" id="SM00925">
    <property type="entry name" value="MltA"/>
    <property type="match status" value="1"/>
</dbReference>
<feature type="region of interest" description="Disordered" evidence="6">
    <location>
        <begin position="44"/>
        <end position="74"/>
    </location>
</feature>
<dbReference type="Gene3D" id="2.40.240.50">
    <property type="entry name" value="Barwin-like endoglucanases"/>
    <property type="match status" value="1"/>
</dbReference>
<dbReference type="Gene3D" id="2.40.40.10">
    <property type="entry name" value="RlpA-like domain"/>
    <property type="match status" value="2"/>
</dbReference>
<accession>A0A7Y6NJ43</accession>
<dbReference type="InterPro" id="IPR036908">
    <property type="entry name" value="RlpA-like_sf"/>
</dbReference>
<evidence type="ECO:0000256" key="6">
    <source>
        <dbReference type="SAM" id="MobiDB-lite"/>
    </source>
</evidence>
<comment type="catalytic activity">
    <reaction evidence="1">
        <text>Exolytic cleavage of the (1-&gt;4)-beta-glycosidic linkage between N-acetylmuramic acid (MurNAc) and N-acetylglucosamine (GlcNAc) residues in peptidoglycan, from either the reducing or the non-reducing ends of the peptidoglycan chains, with concomitant formation of a 1,6-anhydrobond in the MurNAc residue.</text>
        <dbReference type="EC" id="4.2.2.n1"/>
    </reaction>
</comment>
<organism evidence="8 9">
    <name type="scientific">Piscinibacter koreensis</name>
    <dbReference type="NCBI Taxonomy" id="2742824"/>
    <lineage>
        <taxon>Bacteria</taxon>
        <taxon>Pseudomonadati</taxon>
        <taxon>Pseudomonadota</taxon>
        <taxon>Betaproteobacteria</taxon>
        <taxon>Burkholderiales</taxon>
        <taxon>Sphaerotilaceae</taxon>
        <taxon>Piscinibacter</taxon>
    </lineage>
</organism>
<protein>
    <recommendedName>
        <fullName evidence="2">peptidoglycan lytic exotransglycosylase</fullName>
        <ecNumber evidence="2">4.2.2.n1</ecNumber>
    </recommendedName>
    <alternativeName>
        <fullName evidence="5">Murein hydrolase A</fullName>
    </alternativeName>
</protein>
<evidence type="ECO:0000256" key="4">
    <source>
        <dbReference type="ARBA" id="ARBA00023316"/>
    </source>
</evidence>
<feature type="domain" description="Lytic transglycosylase MltA" evidence="7">
    <location>
        <begin position="165"/>
        <end position="303"/>
    </location>
</feature>
<sequence length="407" mass="44620">MRTRSRPAPRASSRITNMSRATRWAGQAAAAAILGVLAGCASAPRSGPPTRNPDDAAGAAVRPERSAPSGPTVTRPAARWVGVEWSELPGWSGEWLRDWFPAFRRGCSRPAPAWQGVCAAALLDGVADLDAAAARQWLQQRLQPFRVESLDGNADGMVTGYYEPLLEASRVRRPGYEVPIYAPPVGSRTTWTRREIDTLPPAQTGLGGREIAWLRDRLDALVLQIQGSGRLAITEADGSRRVVRVAFAAHNNQPYQSVGRWLIDRGELTLARASWPGIKDWARRNPQRVDEMMWSNPRVVFFREEALPDPSVGPRGAAGVPLTPGRSIAVDPRSVPYGTPVWLDTTEPLSNNPLRRLVVAQDTGTAIVGAVRADYFWGWGDAAEASAGRMKQRLRMWVLWPLDDSPF</sequence>
<dbReference type="SUPFAM" id="SSF50685">
    <property type="entry name" value="Barwin-like endoglucanases"/>
    <property type="match status" value="1"/>
</dbReference>
<dbReference type="CDD" id="cd14485">
    <property type="entry name" value="mltA_like_LT_A"/>
    <property type="match status" value="1"/>
</dbReference>
<dbReference type="PANTHER" id="PTHR30124:SF0">
    <property type="entry name" value="MEMBRANE-BOUND LYTIC MUREIN TRANSGLYCOSYLASE A"/>
    <property type="match status" value="1"/>
</dbReference>
<dbReference type="GO" id="GO:0009253">
    <property type="term" value="P:peptidoglycan catabolic process"/>
    <property type="evidence" value="ECO:0007669"/>
    <property type="project" value="TreeGrafter"/>
</dbReference>
<keyword evidence="3" id="KW-0456">Lyase</keyword>
<gene>
    <name evidence="8" type="ORF">HQN59_00090</name>
</gene>
<keyword evidence="4" id="KW-0961">Cell wall biogenesis/degradation</keyword>
<dbReference type="GO" id="GO:0008933">
    <property type="term" value="F:peptidoglycan lytic transglycosylase activity"/>
    <property type="evidence" value="ECO:0007669"/>
    <property type="project" value="TreeGrafter"/>
</dbReference>
<dbReference type="AlphaFoldDB" id="A0A7Y6NJ43"/>
<dbReference type="GO" id="GO:0019867">
    <property type="term" value="C:outer membrane"/>
    <property type="evidence" value="ECO:0007669"/>
    <property type="project" value="InterPro"/>
</dbReference>
<dbReference type="InterPro" id="IPR026044">
    <property type="entry name" value="MltA"/>
</dbReference>
<dbReference type="PANTHER" id="PTHR30124">
    <property type="entry name" value="MEMBRANE-BOUND LYTIC MUREIN TRANSGLYCOSYLASE A"/>
    <property type="match status" value="1"/>
</dbReference>
<evidence type="ECO:0000313" key="9">
    <source>
        <dbReference type="Proteomes" id="UP000529637"/>
    </source>
</evidence>
<evidence type="ECO:0000256" key="3">
    <source>
        <dbReference type="ARBA" id="ARBA00023239"/>
    </source>
</evidence>
<dbReference type="Pfam" id="PF03562">
    <property type="entry name" value="MltA"/>
    <property type="match status" value="1"/>
</dbReference>
<reference evidence="8 9" key="1">
    <citation type="submission" date="2020-06" db="EMBL/GenBank/DDBJ databases">
        <title>Schlegella sp. ID0723 isolated from air conditioner.</title>
        <authorList>
            <person name="Kim D.Y."/>
            <person name="Kim D.-U."/>
        </authorList>
    </citation>
    <scope>NUCLEOTIDE SEQUENCE [LARGE SCALE GENOMIC DNA]</scope>
    <source>
        <strain evidence="8 9">ID0723</strain>
    </source>
</reference>
<keyword evidence="9" id="KW-1185">Reference proteome</keyword>
<dbReference type="Proteomes" id="UP000529637">
    <property type="component" value="Unassembled WGS sequence"/>
</dbReference>